<dbReference type="AlphaFoldDB" id="A0A852WFC9"/>
<protein>
    <submittedName>
        <fullName evidence="9">2',3'-cyclic-nucleotide 2'-phosphodiesterase/3'-nucleotidase</fullName>
        <ecNumber evidence="9">3.1.3.6</ecNumber>
        <ecNumber evidence="9">3.1.4.16</ecNumber>
    </submittedName>
</protein>
<dbReference type="Proteomes" id="UP000573599">
    <property type="component" value="Unassembled WGS sequence"/>
</dbReference>
<dbReference type="InterPro" id="IPR008334">
    <property type="entry name" value="5'-Nucleotdase_C"/>
</dbReference>
<comment type="similarity">
    <text evidence="1 5">Belongs to the 5'-nucleotidase family.</text>
</comment>
<dbReference type="SUPFAM" id="SSF56300">
    <property type="entry name" value="Metallo-dependent phosphatases"/>
    <property type="match status" value="1"/>
</dbReference>
<dbReference type="Pfam" id="PF02872">
    <property type="entry name" value="5_nucleotid_C"/>
    <property type="match status" value="1"/>
</dbReference>
<name>A0A852WFC9_9MICO</name>
<dbReference type="Gene3D" id="3.60.21.10">
    <property type="match status" value="1"/>
</dbReference>
<evidence type="ECO:0000256" key="6">
    <source>
        <dbReference type="SAM" id="Phobius"/>
    </source>
</evidence>
<dbReference type="InterPro" id="IPR029052">
    <property type="entry name" value="Metallo-depent_PP-like"/>
</dbReference>
<evidence type="ECO:0000256" key="1">
    <source>
        <dbReference type="ARBA" id="ARBA00006654"/>
    </source>
</evidence>
<dbReference type="EC" id="3.1.4.16" evidence="9"/>
<dbReference type="GO" id="GO:0000166">
    <property type="term" value="F:nucleotide binding"/>
    <property type="evidence" value="ECO:0007669"/>
    <property type="project" value="UniProtKB-KW"/>
</dbReference>
<dbReference type="InterPro" id="IPR006179">
    <property type="entry name" value="5_nucleotidase/apyrase"/>
</dbReference>
<feature type="domain" description="Calcineurin-like phosphoesterase" evidence="7">
    <location>
        <begin position="61"/>
        <end position="305"/>
    </location>
</feature>
<dbReference type="RefSeq" id="WP_179422206.1">
    <property type="nucleotide sequence ID" value="NZ_JACCAB010000001.1"/>
</dbReference>
<dbReference type="GO" id="GO:0046872">
    <property type="term" value="F:metal ion binding"/>
    <property type="evidence" value="ECO:0007669"/>
    <property type="project" value="UniProtKB-KW"/>
</dbReference>
<keyword evidence="3" id="KW-0732">Signal</keyword>
<evidence type="ECO:0000313" key="10">
    <source>
        <dbReference type="Proteomes" id="UP000573599"/>
    </source>
</evidence>
<accession>A0A852WFC9</accession>
<keyword evidence="6" id="KW-0812">Transmembrane</keyword>
<keyword evidence="10" id="KW-1185">Reference proteome</keyword>
<dbReference type="InterPro" id="IPR036907">
    <property type="entry name" value="5'-Nucleotdase_C_sf"/>
</dbReference>
<evidence type="ECO:0000256" key="4">
    <source>
        <dbReference type="ARBA" id="ARBA00022741"/>
    </source>
</evidence>
<keyword evidence="4 5" id="KW-0547">Nucleotide-binding</keyword>
<dbReference type="GO" id="GO:0008254">
    <property type="term" value="F:3'-nucleotidase activity"/>
    <property type="evidence" value="ECO:0007669"/>
    <property type="project" value="UniProtKB-EC"/>
</dbReference>
<feature type="transmembrane region" description="Helical" evidence="6">
    <location>
        <begin position="21"/>
        <end position="38"/>
    </location>
</feature>
<dbReference type="PANTHER" id="PTHR11575">
    <property type="entry name" value="5'-NUCLEOTIDASE-RELATED"/>
    <property type="match status" value="1"/>
</dbReference>
<comment type="caution">
    <text evidence="9">The sequence shown here is derived from an EMBL/GenBank/DDBJ whole genome shotgun (WGS) entry which is preliminary data.</text>
</comment>
<keyword evidence="6" id="KW-0472">Membrane</keyword>
<evidence type="ECO:0000259" key="7">
    <source>
        <dbReference type="Pfam" id="PF00149"/>
    </source>
</evidence>
<keyword evidence="6" id="KW-1133">Transmembrane helix</keyword>
<dbReference type="PRINTS" id="PR01607">
    <property type="entry name" value="APYRASEFAMLY"/>
</dbReference>
<dbReference type="EMBL" id="JACCAB010000001">
    <property type="protein sequence ID" value="NYG07933.1"/>
    <property type="molecule type" value="Genomic_DNA"/>
</dbReference>
<dbReference type="Gene3D" id="3.90.780.10">
    <property type="entry name" value="5'-Nucleotidase, C-terminal domain"/>
    <property type="match status" value="1"/>
</dbReference>
<dbReference type="GO" id="GO:0009166">
    <property type="term" value="P:nucleotide catabolic process"/>
    <property type="evidence" value="ECO:0007669"/>
    <property type="project" value="InterPro"/>
</dbReference>
<evidence type="ECO:0000313" key="9">
    <source>
        <dbReference type="EMBL" id="NYG07933.1"/>
    </source>
</evidence>
<keyword evidence="5 9" id="KW-0378">Hydrolase</keyword>
<gene>
    <name evidence="9" type="ORF">BJ986_002420</name>
</gene>
<organism evidence="9 10">
    <name type="scientific">Pedococcus badiiscoriae</name>
    <dbReference type="NCBI Taxonomy" id="642776"/>
    <lineage>
        <taxon>Bacteria</taxon>
        <taxon>Bacillati</taxon>
        <taxon>Actinomycetota</taxon>
        <taxon>Actinomycetes</taxon>
        <taxon>Micrococcales</taxon>
        <taxon>Intrasporangiaceae</taxon>
        <taxon>Pedococcus</taxon>
    </lineage>
</organism>
<dbReference type="GO" id="GO:0008663">
    <property type="term" value="F:2',3'-cyclic-nucleotide 2'-phosphodiesterase activity"/>
    <property type="evidence" value="ECO:0007669"/>
    <property type="project" value="UniProtKB-EC"/>
</dbReference>
<dbReference type="SUPFAM" id="SSF55816">
    <property type="entry name" value="5'-nucleotidase (syn. UDP-sugar hydrolase), C-terminal domain"/>
    <property type="match status" value="1"/>
</dbReference>
<feature type="domain" description="5'-Nucleotidase C-terminal" evidence="8">
    <location>
        <begin position="388"/>
        <end position="575"/>
    </location>
</feature>
<reference evidence="9 10" key="1">
    <citation type="submission" date="2020-07" db="EMBL/GenBank/DDBJ databases">
        <title>Sequencing the genomes of 1000 actinobacteria strains.</title>
        <authorList>
            <person name="Klenk H.-P."/>
        </authorList>
    </citation>
    <scope>NUCLEOTIDE SEQUENCE [LARGE SCALE GENOMIC DNA]</scope>
    <source>
        <strain evidence="9 10">DSM 23987</strain>
    </source>
</reference>
<dbReference type="InterPro" id="IPR004843">
    <property type="entry name" value="Calcineurin-like_PHP"/>
</dbReference>
<dbReference type="InterPro" id="IPR006311">
    <property type="entry name" value="TAT_signal"/>
</dbReference>
<dbReference type="GO" id="GO:0030288">
    <property type="term" value="C:outer membrane-bounded periplasmic space"/>
    <property type="evidence" value="ECO:0007669"/>
    <property type="project" value="TreeGrafter"/>
</dbReference>
<dbReference type="PROSITE" id="PS51318">
    <property type="entry name" value="TAT"/>
    <property type="match status" value="1"/>
</dbReference>
<evidence type="ECO:0000256" key="5">
    <source>
        <dbReference type="RuleBase" id="RU362119"/>
    </source>
</evidence>
<dbReference type="Pfam" id="PF00149">
    <property type="entry name" value="Metallophos"/>
    <property type="match status" value="1"/>
</dbReference>
<evidence type="ECO:0000256" key="3">
    <source>
        <dbReference type="ARBA" id="ARBA00022729"/>
    </source>
</evidence>
<dbReference type="PANTHER" id="PTHR11575:SF6">
    <property type="entry name" value="2',3'-CYCLIC-NUCLEOTIDE 2'-PHOSPHODIESTERASE_3'-NUCLEOTIDASE"/>
    <property type="match status" value="1"/>
</dbReference>
<proteinExistence type="inferred from homology"/>
<dbReference type="InterPro" id="IPR041827">
    <property type="entry name" value="CpdB_N"/>
</dbReference>
<dbReference type="EC" id="3.1.3.6" evidence="9"/>
<keyword evidence="2" id="KW-0479">Metal-binding</keyword>
<evidence type="ECO:0000259" key="8">
    <source>
        <dbReference type="Pfam" id="PF02872"/>
    </source>
</evidence>
<sequence length="637" mass="67166">MTSARTAVQELAQQERSRRELLALAVVGGAGTALFGSATKADAAADAGPTPAGAPGRFRLTVLGTTDTHGNVLNWDYFKDAEYDDGAHNDVGLAKISTLVTAMRAERGAASTLLIDAGDTIQGTPLSYYYAKVDPITGGSVHPMATAMNAMGYDAAALGNHEYNYGLDTLRTFESQCDFPLLSANSVDWNTGAPIFTPYLIRSFKARGGKDVKVGILGLVTPGVAIWDKANVDGEVRFPGIVEQAKVMVPRLKAAGCDLVIVACHSGATPGSSYGDALPFPENASRQLAEEVAGVDAVLVGHAHVEIVENLVASKVTPGKKVLLTEPLKWGMRLSVMDLDLEMVKGRWQLVAAHSHVLNAATVPEDPAVAALIRDDHAVVRTYVNSVIGSCTLAMSAATARFEDTAAMDFINRVQGEAVKAALVGTPDEGAPVLSIAAPFNRDAAIPAGNVTIRDIAGLYIYDNTLLGIRFTGAQVKAYLEFSAVYFKTVTGTGPYAPDDVTGALSPTTGTAIPDYNYDIMGGLDASLAYDIDIAQPVGQRITNLTYDAKPIDPAAQFVVAINNYRQSGGGGFPGVRTAPVVYNAQAEIRQLLIDWTVAKGANHEPIDPTTFTTYDWKLVANGQPVVVEGAAEGGRH</sequence>
<evidence type="ECO:0000256" key="2">
    <source>
        <dbReference type="ARBA" id="ARBA00022723"/>
    </source>
</evidence>
<dbReference type="CDD" id="cd07410">
    <property type="entry name" value="MPP_CpdB_N"/>
    <property type="match status" value="1"/>
</dbReference>